<keyword evidence="2" id="KW-1185">Reference proteome</keyword>
<reference evidence="1 2" key="1">
    <citation type="submission" date="2024-09" db="EMBL/GenBank/DDBJ databases">
        <title>Chromosome-scale assembly of Riccia fluitans.</title>
        <authorList>
            <person name="Paukszto L."/>
            <person name="Sawicki J."/>
            <person name="Karawczyk K."/>
            <person name="Piernik-Szablinska J."/>
            <person name="Szczecinska M."/>
            <person name="Mazdziarz M."/>
        </authorList>
    </citation>
    <scope>NUCLEOTIDE SEQUENCE [LARGE SCALE GENOMIC DNA]</scope>
    <source>
        <strain evidence="1">Rf_01</strain>
        <tissue evidence="1">Aerial parts of the thallus</tissue>
    </source>
</reference>
<dbReference type="Proteomes" id="UP001605036">
    <property type="component" value="Unassembled WGS sequence"/>
</dbReference>
<accession>A0ABD1YBH3</accession>
<organism evidence="1 2">
    <name type="scientific">Riccia fluitans</name>
    <dbReference type="NCBI Taxonomy" id="41844"/>
    <lineage>
        <taxon>Eukaryota</taxon>
        <taxon>Viridiplantae</taxon>
        <taxon>Streptophyta</taxon>
        <taxon>Embryophyta</taxon>
        <taxon>Marchantiophyta</taxon>
        <taxon>Marchantiopsida</taxon>
        <taxon>Marchantiidae</taxon>
        <taxon>Marchantiales</taxon>
        <taxon>Ricciaceae</taxon>
        <taxon>Riccia</taxon>
    </lineage>
</organism>
<evidence type="ECO:0000313" key="2">
    <source>
        <dbReference type="Proteomes" id="UP001605036"/>
    </source>
</evidence>
<evidence type="ECO:0008006" key="3">
    <source>
        <dbReference type="Google" id="ProtNLM"/>
    </source>
</evidence>
<name>A0ABD1YBH3_9MARC</name>
<proteinExistence type="predicted"/>
<comment type="caution">
    <text evidence="1">The sequence shown here is derived from an EMBL/GenBank/DDBJ whole genome shotgun (WGS) entry which is preliminary data.</text>
</comment>
<gene>
    <name evidence="1" type="ORF">R1flu_008290</name>
</gene>
<dbReference type="SUPFAM" id="SSF56219">
    <property type="entry name" value="DNase I-like"/>
    <property type="match status" value="1"/>
</dbReference>
<dbReference type="AlphaFoldDB" id="A0ABD1YBH3"/>
<dbReference type="EMBL" id="JBHFFA010000005">
    <property type="protein sequence ID" value="KAL2624045.1"/>
    <property type="molecule type" value="Genomic_DNA"/>
</dbReference>
<sequence>MDPEGHYAWAAVRYNGHLLHVLSLYVTCIATDKLALLTHLIHHLPVRDWVCLADWNCKEHPGDASGTSPMLSGTLLTTFQALKVKLGLVTAQSQAHVHVGPQYTRYKVVQGELQWSTLDCIYFGNHARWLHHVESLTHVTEHVLSDRLPVVAEVHLGGRVPRTAGYRTYFKFDAESTKDPQTMQRLEEIWTVATSTPSDPAMAYLRGWRALRSYMRSNKWKSPRNFMACQSFIWRFGNFINTKNTQPIPCNNFRTCCRRNALLRRSVIGKFASDPEPDILDLRVTKISLDTLSAYFFRLHKKRLVSARLTSLKLDSGDHITDPKAILQHVGVHFKNHFTVESHRDPAALKSTLATVSSVVSFPQ</sequence>
<protein>
    <recommendedName>
        <fullName evidence="3">Endonuclease/exonuclease/phosphatase domain-containing protein</fullName>
    </recommendedName>
</protein>
<dbReference type="InterPro" id="IPR036691">
    <property type="entry name" value="Endo/exonu/phosph_ase_sf"/>
</dbReference>
<evidence type="ECO:0000313" key="1">
    <source>
        <dbReference type="EMBL" id="KAL2624045.1"/>
    </source>
</evidence>
<dbReference type="Gene3D" id="3.60.10.10">
    <property type="entry name" value="Endonuclease/exonuclease/phosphatase"/>
    <property type="match status" value="1"/>
</dbReference>